<accession>A0AAW8XML6</accession>
<dbReference type="RefSeq" id="WP_101862086.1">
    <property type="nucleotide sequence ID" value="NZ_JAOUTP010000002.1"/>
</dbReference>
<protein>
    <submittedName>
        <fullName evidence="2">ATP-binding protein</fullName>
    </submittedName>
</protein>
<dbReference type="Proteomes" id="UP001284547">
    <property type="component" value="Unassembled WGS sequence"/>
</dbReference>
<keyword evidence="2" id="KW-0547">Nucleotide-binding</keyword>
<dbReference type="Gene3D" id="3.40.50.300">
    <property type="entry name" value="P-loop containing nucleotide triphosphate hydrolases"/>
    <property type="match status" value="1"/>
</dbReference>
<organism evidence="2 3">
    <name type="scientific">Klebsiella quasipneumoniae subsp. quasipneumoniae</name>
    <dbReference type="NCBI Taxonomy" id="1667327"/>
    <lineage>
        <taxon>Bacteria</taxon>
        <taxon>Pseudomonadati</taxon>
        <taxon>Pseudomonadota</taxon>
        <taxon>Gammaproteobacteria</taxon>
        <taxon>Enterobacterales</taxon>
        <taxon>Enterobacteriaceae</taxon>
        <taxon>Klebsiella/Raoultella group</taxon>
        <taxon>Klebsiella</taxon>
        <taxon>Klebsiella pneumoniae complex</taxon>
    </lineage>
</organism>
<feature type="domain" description="IstB-like ATP-binding" evidence="1">
    <location>
        <begin position="107"/>
        <end position="264"/>
    </location>
</feature>
<proteinExistence type="predicted"/>
<dbReference type="AlphaFoldDB" id="A0AAW8XML6"/>
<dbReference type="Pfam" id="PF01695">
    <property type="entry name" value="IstB_IS21"/>
    <property type="match status" value="1"/>
</dbReference>
<dbReference type="PANTHER" id="PTHR30050:SF4">
    <property type="entry name" value="ATP-BINDING PROTEIN RV3427C IN INSERTION SEQUENCE-RELATED"/>
    <property type="match status" value="1"/>
</dbReference>
<name>A0AAW8XML6_9ENTR</name>
<reference evidence="2" key="1">
    <citation type="submission" date="2023-10" db="EMBL/GenBank/DDBJ databases">
        <title>Surveillance and assessment of the effects of hospital wastewater treatment on clearance of pathogenic bacterial and antimicrobial resistance genes.</title>
        <authorList>
            <person name="Wu Y."/>
        </authorList>
    </citation>
    <scope>NUCLEOTIDE SEQUENCE</scope>
    <source>
        <strain evidence="2">23-M-SRM-33-1</strain>
    </source>
</reference>
<dbReference type="InterPro" id="IPR027417">
    <property type="entry name" value="P-loop_NTPase"/>
</dbReference>
<evidence type="ECO:0000313" key="2">
    <source>
        <dbReference type="EMBL" id="MDV0840801.1"/>
    </source>
</evidence>
<dbReference type="CDD" id="cd00009">
    <property type="entry name" value="AAA"/>
    <property type="match status" value="1"/>
</dbReference>
<dbReference type="GO" id="GO:0005524">
    <property type="term" value="F:ATP binding"/>
    <property type="evidence" value="ECO:0007669"/>
    <property type="project" value="UniProtKB-KW"/>
</dbReference>
<keyword evidence="2" id="KW-0067">ATP-binding</keyword>
<dbReference type="SUPFAM" id="SSF52540">
    <property type="entry name" value="P-loop containing nucleoside triphosphate hydrolases"/>
    <property type="match status" value="1"/>
</dbReference>
<evidence type="ECO:0000313" key="3">
    <source>
        <dbReference type="Proteomes" id="UP001284547"/>
    </source>
</evidence>
<gene>
    <name evidence="2" type="ORF">RZP41_05835</name>
</gene>
<evidence type="ECO:0000259" key="1">
    <source>
        <dbReference type="Pfam" id="PF01695"/>
    </source>
</evidence>
<dbReference type="GO" id="GO:0006260">
    <property type="term" value="P:DNA replication"/>
    <property type="evidence" value="ECO:0007669"/>
    <property type="project" value="TreeGrafter"/>
</dbReference>
<dbReference type="EMBL" id="JAWHZD010000002">
    <property type="protein sequence ID" value="MDV0840801.1"/>
    <property type="molecule type" value="Genomic_DNA"/>
</dbReference>
<comment type="caution">
    <text evidence="2">The sequence shown here is derived from an EMBL/GenBank/DDBJ whole genome shotgun (WGS) entry which is preliminary data.</text>
</comment>
<sequence length="297" mass="33350">MLNLNQLKEREDLMAQQAKLGDELAFAEVHTLPWGFGGWNSNHTSMASCPEHGDYERFTLVGKDFRGRETFKHSRCPACIRSEQASVESGLRELRVSSLLDDAGITRRFGDCEFDNYLEINQEASRNLAACKRYANNWPAVLEAGKSLVLTGSCGTGKNHLAVSLAKNIIRNHLASVELTDVMRLTRAVKSTWRHNADTTEESVLDHYASLDLLIIDEVGVQFGSPTEMTILHEIINARYESVLPTILISNLPREQLKEFISDRIFDRVTDGGRNYLVFNWTSFRGNNGGMHDTSLA</sequence>
<dbReference type="PANTHER" id="PTHR30050">
    <property type="entry name" value="CHROMOSOMAL REPLICATION INITIATOR PROTEIN DNAA"/>
    <property type="match status" value="1"/>
</dbReference>
<dbReference type="InterPro" id="IPR002611">
    <property type="entry name" value="IstB_ATP-bd"/>
</dbReference>